<dbReference type="Gene3D" id="3.30.360.10">
    <property type="entry name" value="Dihydrodipicolinate Reductase, domain 2"/>
    <property type="match status" value="1"/>
</dbReference>
<dbReference type="SUPFAM" id="SSF55347">
    <property type="entry name" value="Glyceraldehyde-3-phosphate dehydrogenase-like, C-terminal domain"/>
    <property type="match status" value="1"/>
</dbReference>
<feature type="domain" description="GFO/IDH/MocA-like oxidoreductase" evidence="2">
    <location>
        <begin position="139"/>
        <end position="247"/>
    </location>
</feature>
<dbReference type="PANTHER" id="PTHR43054">
    <property type="match status" value="1"/>
</dbReference>
<feature type="domain" description="Gfo/Idh/MocA-like oxidoreductase N-terminal" evidence="1">
    <location>
        <begin position="2"/>
        <end position="118"/>
    </location>
</feature>
<gene>
    <name evidence="3" type="ORF">MF626_001268</name>
</gene>
<evidence type="ECO:0000313" key="3">
    <source>
        <dbReference type="EMBL" id="URJ51821.1"/>
    </source>
</evidence>
<dbReference type="EMBL" id="CP097770">
    <property type="protein sequence ID" value="URJ51821.1"/>
    <property type="molecule type" value="Genomic_DNA"/>
</dbReference>
<dbReference type="Pfam" id="PF22725">
    <property type="entry name" value="GFO_IDH_MocA_C3"/>
    <property type="match status" value="1"/>
</dbReference>
<reference evidence="3" key="1">
    <citation type="submission" date="2022-11" db="EMBL/GenBank/DDBJ databases">
        <authorList>
            <person name="Vasilchenko N.G."/>
            <person name="Prazdnova E.V."/>
            <person name="Gorovtsov A.V."/>
            <person name="Chistyakov V.A."/>
            <person name="Pak M.L."/>
        </authorList>
    </citation>
    <scope>NUCLEOTIDE SEQUENCE</scope>
    <source>
        <strain evidence="3">R 4.5</strain>
    </source>
</reference>
<dbReference type="Gene3D" id="3.40.50.720">
    <property type="entry name" value="NAD(P)-binding Rossmann-like Domain"/>
    <property type="match status" value="1"/>
</dbReference>
<evidence type="ECO:0000259" key="2">
    <source>
        <dbReference type="Pfam" id="PF22725"/>
    </source>
</evidence>
<dbReference type="PANTHER" id="PTHR43054:SF1">
    <property type="entry name" value="SCYLLO-INOSITOL 2-DEHYDROGENASE (NADP(+)) IOLU"/>
    <property type="match status" value="1"/>
</dbReference>
<name>A0AAE9IFS9_PAEPO</name>
<evidence type="ECO:0000259" key="1">
    <source>
        <dbReference type="Pfam" id="PF01408"/>
    </source>
</evidence>
<dbReference type="Proteomes" id="UP001055784">
    <property type="component" value="Chromosome"/>
</dbReference>
<protein>
    <submittedName>
        <fullName evidence="3">Gfo/Idh/MocA family oxidoreductase</fullName>
    </submittedName>
</protein>
<accession>A0AAE9IFS9</accession>
<dbReference type="InterPro" id="IPR036291">
    <property type="entry name" value="NAD(P)-bd_dom_sf"/>
</dbReference>
<sequence>MKLGIVGAGMIVGDLLSFIQDIPTILLKAICSRPSHEEKLLDWQHRYGISQIYSDYSEMLMNREVDTVYIGLPNHLHYAYAKEALLSGKHVICEKPFTSNLQEFLELKEIAQERKLILVEAITNQYLKNYLSMKEYLPKLGEIKIVECNYSQYSSRYEAFKAGIIQPAFNPEMSGGALMDINLYNIHFVVGFFGRPKKVEYWANMERGIDTSGMLLLDYGDFKCVCIGSKDSTAPNAVNIQGNKGYIHMASSANICDCFDYTANKETPIRVDLKDHSHRMYDEFVEFDRIIRENDLEKVSDMLEHSEKVMKVIEDAKQSANLVFGPDPLSLCSTPKFLNDN</sequence>
<dbReference type="RefSeq" id="WP_250261272.1">
    <property type="nucleotide sequence ID" value="NZ_CP097770.1"/>
</dbReference>
<dbReference type="SUPFAM" id="SSF51735">
    <property type="entry name" value="NAD(P)-binding Rossmann-fold domains"/>
    <property type="match status" value="1"/>
</dbReference>
<dbReference type="AlphaFoldDB" id="A0AAE9IFS9"/>
<dbReference type="InterPro" id="IPR000683">
    <property type="entry name" value="Gfo/Idh/MocA-like_OxRdtase_N"/>
</dbReference>
<organism evidence="3 4">
    <name type="scientific">Paenibacillus polymyxa</name>
    <name type="common">Bacillus polymyxa</name>
    <dbReference type="NCBI Taxonomy" id="1406"/>
    <lineage>
        <taxon>Bacteria</taxon>
        <taxon>Bacillati</taxon>
        <taxon>Bacillota</taxon>
        <taxon>Bacilli</taxon>
        <taxon>Bacillales</taxon>
        <taxon>Paenibacillaceae</taxon>
        <taxon>Paenibacillus</taxon>
    </lineage>
</organism>
<evidence type="ECO:0000313" key="4">
    <source>
        <dbReference type="Proteomes" id="UP001055784"/>
    </source>
</evidence>
<dbReference type="InterPro" id="IPR055170">
    <property type="entry name" value="GFO_IDH_MocA-like_dom"/>
</dbReference>
<dbReference type="GO" id="GO:0000166">
    <property type="term" value="F:nucleotide binding"/>
    <property type="evidence" value="ECO:0007669"/>
    <property type="project" value="InterPro"/>
</dbReference>
<dbReference type="Pfam" id="PF01408">
    <property type="entry name" value="GFO_IDH_MocA"/>
    <property type="match status" value="1"/>
</dbReference>
<proteinExistence type="predicted"/>